<proteinExistence type="inferred from homology"/>
<keyword evidence="2" id="KW-0378">Hydrolase</keyword>
<protein>
    <submittedName>
        <fullName evidence="3">Unannotated protein</fullName>
    </submittedName>
</protein>
<sequence length="345" mass="37160">MRWPSGDTDSWRGAPSRKCRVRADWRGKLSVCCDMSRILAGIRLGHMSEASTLADRRLLLVHAHPDDECIATGATMARYASEGAHVTLVTCTLGEEGEILLPEVSHLAADKDDRLGEHRQQELAAAMDALGVTDWRLLGGPGAFRDSGMVGTESNERPDCFWRADLLVAANHLVAIIREVRPQVLITYNDFGGYGHPDHIQAHRVAMYASVLAAAPGFRPDLGDPWAITKVYWTAFPRAVLKAGIEALKASGDTSDFAAMDPDDLPFAVDDSLVTTAIDASDHLDAKFASLRAHATQVSVDGGFFALSNNMGSKALGVEYFQLVGGRASGPLDSEGRETDLFAGV</sequence>
<evidence type="ECO:0000313" key="3">
    <source>
        <dbReference type="EMBL" id="CAB5012707.1"/>
    </source>
</evidence>
<reference evidence="3" key="1">
    <citation type="submission" date="2020-05" db="EMBL/GenBank/DDBJ databases">
        <authorList>
            <person name="Chiriac C."/>
            <person name="Salcher M."/>
            <person name="Ghai R."/>
            <person name="Kavagutti S V."/>
        </authorList>
    </citation>
    <scope>NUCLEOTIDE SEQUENCE</scope>
</reference>
<accession>A0A6J7Q500</accession>
<dbReference type="Gene3D" id="3.40.50.10320">
    <property type="entry name" value="LmbE-like"/>
    <property type="match status" value="1"/>
</dbReference>
<dbReference type="HAMAP" id="MF_01696">
    <property type="entry name" value="MshB"/>
    <property type="match status" value="1"/>
</dbReference>
<name>A0A6J7Q500_9ZZZZ</name>
<dbReference type="AlphaFoldDB" id="A0A6J7Q500"/>
<dbReference type="EMBL" id="CAFBOZ010000191">
    <property type="protein sequence ID" value="CAB5012707.1"/>
    <property type="molecule type" value="Genomic_DNA"/>
</dbReference>
<dbReference type="PANTHER" id="PTHR12993">
    <property type="entry name" value="N-ACETYLGLUCOSAMINYL-PHOSPHATIDYLINOSITOL DE-N-ACETYLASE-RELATED"/>
    <property type="match status" value="1"/>
</dbReference>
<dbReference type="InterPro" id="IPR024078">
    <property type="entry name" value="LmbE-like_dom_sf"/>
</dbReference>
<evidence type="ECO:0000256" key="2">
    <source>
        <dbReference type="ARBA" id="ARBA00022801"/>
    </source>
</evidence>
<dbReference type="GO" id="GO:0035595">
    <property type="term" value="F:N-acetylglucosaminylinositol deacetylase activity"/>
    <property type="evidence" value="ECO:0007669"/>
    <property type="project" value="InterPro"/>
</dbReference>
<dbReference type="GO" id="GO:0046872">
    <property type="term" value="F:metal ion binding"/>
    <property type="evidence" value="ECO:0007669"/>
    <property type="project" value="UniProtKB-KW"/>
</dbReference>
<dbReference type="SUPFAM" id="SSF102588">
    <property type="entry name" value="LmbE-like"/>
    <property type="match status" value="1"/>
</dbReference>
<dbReference type="InterPro" id="IPR003737">
    <property type="entry name" value="GlcNAc_PI_deacetylase-related"/>
</dbReference>
<dbReference type="Pfam" id="PF02585">
    <property type="entry name" value="PIG-L"/>
    <property type="match status" value="1"/>
</dbReference>
<organism evidence="3">
    <name type="scientific">freshwater metagenome</name>
    <dbReference type="NCBI Taxonomy" id="449393"/>
    <lineage>
        <taxon>unclassified sequences</taxon>
        <taxon>metagenomes</taxon>
        <taxon>ecological metagenomes</taxon>
    </lineage>
</organism>
<dbReference type="InterPro" id="IPR017810">
    <property type="entry name" value="Mycothiol_biosynthesis_MshB"/>
</dbReference>
<gene>
    <name evidence="3" type="ORF">UFOPK3992_01305</name>
</gene>
<keyword evidence="1" id="KW-0479">Metal-binding</keyword>
<dbReference type="PANTHER" id="PTHR12993:SF26">
    <property type="entry name" value="1D-MYO-INOSITOL 2-ACETAMIDO-2-DEOXY-ALPHA-D-GLUCOPYRANOSIDE DEACETYLASE"/>
    <property type="match status" value="1"/>
</dbReference>
<evidence type="ECO:0000256" key="1">
    <source>
        <dbReference type="ARBA" id="ARBA00022723"/>
    </source>
</evidence>
<dbReference type="NCBIfam" id="TIGR03445">
    <property type="entry name" value="mycothiol_MshB"/>
    <property type="match status" value="1"/>
</dbReference>